<dbReference type="SUPFAM" id="SSF53850">
    <property type="entry name" value="Periplasmic binding protein-like II"/>
    <property type="match status" value="1"/>
</dbReference>
<sequence>MRYSIRQLEVFVAIGRQESVSRAAEALSLTQSATSMALAELERQFNTRLFDRHGKRLQLSERGREILPHAMELLDRASQLEEMLDGDVAAGSLRLGATLTIGNYLATLLIGEYMRRYPGSRVQLGVHNTALVVDQVAHFKLDFGMIEGDFRHSDLEITPWVDDELVVFAAPDHPLVGRTGLTVDDLAEQAWILREQGSGTRQVFDAAFRHVLPYLDVKLELEHTEAIKRAVEAGMGIGCISRLALRDAFSRGSLVPLDVKGLDLKRQFNFVFHRQKFRSASIDAFLAICREATRDITRSDQIVFHRPDGRRIDFSQPSS</sequence>
<evidence type="ECO:0000256" key="1">
    <source>
        <dbReference type="ARBA" id="ARBA00009437"/>
    </source>
</evidence>
<reference evidence="6" key="1">
    <citation type="submission" date="2018-07" db="EMBL/GenBank/DDBJ databases">
        <title>Genome assembly of strain Ka43.</title>
        <authorList>
            <person name="Kukolya J."/>
            <person name="Nagy I."/>
            <person name="Horvath B."/>
            <person name="Toth A."/>
        </authorList>
    </citation>
    <scope>NUCLEOTIDE SEQUENCE</scope>
    <source>
        <strain evidence="6">KB43</strain>
    </source>
</reference>
<comment type="caution">
    <text evidence="6">The sequence shown here is derived from an EMBL/GenBank/DDBJ whole genome shotgun (WGS) entry which is preliminary data.</text>
</comment>
<accession>A0A928V3A6</accession>
<dbReference type="PANTHER" id="PTHR30126">
    <property type="entry name" value="HTH-TYPE TRANSCRIPTIONAL REGULATOR"/>
    <property type="match status" value="1"/>
</dbReference>
<dbReference type="Pfam" id="PF00126">
    <property type="entry name" value="HTH_1"/>
    <property type="match status" value="1"/>
</dbReference>
<evidence type="ECO:0000256" key="4">
    <source>
        <dbReference type="ARBA" id="ARBA00023163"/>
    </source>
</evidence>
<keyword evidence="3" id="KW-0238">DNA-binding</keyword>
<evidence type="ECO:0000256" key="3">
    <source>
        <dbReference type="ARBA" id="ARBA00023125"/>
    </source>
</evidence>
<dbReference type="PROSITE" id="PS50931">
    <property type="entry name" value="HTH_LYSR"/>
    <property type="match status" value="1"/>
</dbReference>
<dbReference type="CDD" id="cd08420">
    <property type="entry name" value="PBP2_CysL_like"/>
    <property type="match status" value="1"/>
</dbReference>
<dbReference type="Proteomes" id="UP000652567">
    <property type="component" value="Unassembled WGS sequence"/>
</dbReference>
<dbReference type="SUPFAM" id="SSF46785">
    <property type="entry name" value="Winged helix' DNA-binding domain"/>
    <property type="match status" value="1"/>
</dbReference>
<dbReference type="InterPro" id="IPR036390">
    <property type="entry name" value="WH_DNA-bd_sf"/>
</dbReference>
<evidence type="ECO:0000256" key="2">
    <source>
        <dbReference type="ARBA" id="ARBA00023015"/>
    </source>
</evidence>
<dbReference type="EMBL" id="PRDL01000001">
    <property type="protein sequence ID" value="MBE8716420.1"/>
    <property type="molecule type" value="Genomic_DNA"/>
</dbReference>
<dbReference type="FunFam" id="1.10.10.10:FF:000001">
    <property type="entry name" value="LysR family transcriptional regulator"/>
    <property type="match status" value="1"/>
</dbReference>
<dbReference type="Pfam" id="PF03466">
    <property type="entry name" value="LysR_substrate"/>
    <property type="match status" value="1"/>
</dbReference>
<feature type="domain" description="HTH lysR-type" evidence="5">
    <location>
        <begin position="1"/>
        <end position="60"/>
    </location>
</feature>
<proteinExistence type="inferred from homology"/>
<comment type="similarity">
    <text evidence="1">Belongs to the LysR transcriptional regulatory family.</text>
</comment>
<evidence type="ECO:0000313" key="7">
    <source>
        <dbReference type="Proteomes" id="UP000652567"/>
    </source>
</evidence>
<dbReference type="GO" id="GO:0000976">
    <property type="term" value="F:transcription cis-regulatory region binding"/>
    <property type="evidence" value="ECO:0007669"/>
    <property type="project" value="TreeGrafter"/>
</dbReference>
<evidence type="ECO:0000313" key="6">
    <source>
        <dbReference type="EMBL" id="MBE8716420.1"/>
    </source>
</evidence>
<protein>
    <submittedName>
        <fullName evidence="6">LysR family transcriptional regulator</fullName>
    </submittedName>
</protein>
<organism evidence="6 7">
    <name type="scientific">Cellvibrio polysaccharolyticus</name>
    <dbReference type="NCBI Taxonomy" id="2082724"/>
    <lineage>
        <taxon>Bacteria</taxon>
        <taxon>Pseudomonadati</taxon>
        <taxon>Pseudomonadota</taxon>
        <taxon>Gammaproteobacteria</taxon>
        <taxon>Cellvibrionales</taxon>
        <taxon>Cellvibrionaceae</taxon>
        <taxon>Cellvibrio</taxon>
    </lineage>
</organism>
<dbReference type="Gene3D" id="1.10.10.10">
    <property type="entry name" value="Winged helix-like DNA-binding domain superfamily/Winged helix DNA-binding domain"/>
    <property type="match status" value="1"/>
</dbReference>
<dbReference type="InterPro" id="IPR036388">
    <property type="entry name" value="WH-like_DNA-bd_sf"/>
</dbReference>
<dbReference type="RefSeq" id="WP_193907486.1">
    <property type="nucleotide sequence ID" value="NZ_PRDL01000001.1"/>
</dbReference>
<keyword evidence="7" id="KW-1185">Reference proteome</keyword>
<dbReference type="InterPro" id="IPR000847">
    <property type="entry name" value="LysR_HTH_N"/>
</dbReference>
<dbReference type="GO" id="GO:0003700">
    <property type="term" value="F:DNA-binding transcription factor activity"/>
    <property type="evidence" value="ECO:0007669"/>
    <property type="project" value="InterPro"/>
</dbReference>
<dbReference type="Gene3D" id="3.40.190.290">
    <property type="match status" value="1"/>
</dbReference>
<dbReference type="InterPro" id="IPR005119">
    <property type="entry name" value="LysR_subst-bd"/>
</dbReference>
<name>A0A928V3A6_9GAMM</name>
<dbReference type="AlphaFoldDB" id="A0A928V3A6"/>
<dbReference type="PRINTS" id="PR00039">
    <property type="entry name" value="HTHLYSR"/>
</dbReference>
<gene>
    <name evidence="6" type="ORF">C4F51_04380</name>
</gene>
<keyword evidence="2" id="KW-0805">Transcription regulation</keyword>
<evidence type="ECO:0000259" key="5">
    <source>
        <dbReference type="PROSITE" id="PS50931"/>
    </source>
</evidence>
<dbReference type="NCBIfam" id="NF008095">
    <property type="entry name" value="PRK10837.1"/>
    <property type="match status" value="1"/>
</dbReference>
<dbReference type="PANTHER" id="PTHR30126:SF94">
    <property type="entry name" value="LYSR FAMILY TRANSCRIPTIONAL REGULATOR"/>
    <property type="match status" value="1"/>
</dbReference>
<keyword evidence="4" id="KW-0804">Transcription</keyword>